<reference evidence="2 3" key="1">
    <citation type="submission" date="2024-03" db="EMBL/GenBank/DDBJ databases">
        <title>Community enrichment and isolation of bacterial strains for fucoidan degradation.</title>
        <authorList>
            <person name="Sichert A."/>
        </authorList>
    </citation>
    <scope>NUCLEOTIDE SEQUENCE [LARGE SCALE GENOMIC DNA]</scope>
    <source>
        <strain evidence="2 3">AS12</strain>
    </source>
</reference>
<sequence length="114" mass="12567">MNITKLEDAKPYQAPGHFDVCGLRLQGWEASDAENFWVGLSHFLPGGGAQGDVSPLEKVYVVLEGSISITHDNKEFILGPLDSCRIPPNAKRTLINKTNKTVSMLVIMPYPENK</sequence>
<gene>
    <name evidence="2" type="ORF">WNY77_18855</name>
</gene>
<dbReference type="InterPro" id="IPR013096">
    <property type="entry name" value="Cupin_2"/>
</dbReference>
<dbReference type="InterPro" id="IPR011051">
    <property type="entry name" value="RmlC_Cupin_sf"/>
</dbReference>
<name>A0ABU9T017_9ALTE</name>
<dbReference type="Gene3D" id="2.60.120.10">
    <property type="entry name" value="Jelly Rolls"/>
    <property type="match status" value="1"/>
</dbReference>
<comment type="caution">
    <text evidence="2">The sequence shown here is derived from an EMBL/GenBank/DDBJ whole genome shotgun (WGS) entry which is preliminary data.</text>
</comment>
<keyword evidence="3" id="KW-1185">Reference proteome</keyword>
<dbReference type="InterPro" id="IPR014710">
    <property type="entry name" value="RmlC-like_jellyroll"/>
</dbReference>
<proteinExistence type="predicted"/>
<dbReference type="Proteomes" id="UP001461163">
    <property type="component" value="Unassembled WGS sequence"/>
</dbReference>
<dbReference type="RefSeq" id="WP_006990814.1">
    <property type="nucleotide sequence ID" value="NZ_JBBMQS010000014.1"/>
</dbReference>
<dbReference type="SUPFAM" id="SSF51182">
    <property type="entry name" value="RmlC-like cupins"/>
    <property type="match status" value="1"/>
</dbReference>
<evidence type="ECO:0000313" key="3">
    <source>
        <dbReference type="Proteomes" id="UP001461163"/>
    </source>
</evidence>
<dbReference type="Pfam" id="PF07883">
    <property type="entry name" value="Cupin_2"/>
    <property type="match status" value="1"/>
</dbReference>
<evidence type="ECO:0000259" key="1">
    <source>
        <dbReference type="Pfam" id="PF07883"/>
    </source>
</evidence>
<accession>A0ABU9T017</accession>
<feature type="domain" description="Cupin type-2" evidence="1">
    <location>
        <begin position="41"/>
        <end position="107"/>
    </location>
</feature>
<protein>
    <submittedName>
        <fullName evidence="2">Cupin domain-containing protein</fullName>
    </submittedName>
</protein>
<organism evidence="2 3">
    <name type="scientific">Paraglaciecola mesophila</name>
    <dbReference type="NCBI Taxonomy" id="197222"/>
    <lineage>
        <taxon>Bacteria</taxon>
        <taxon>Pseudomonadati</taxon>
        <taxon>Pseudomonadota</taxon>
        <taxon>Gammaproteobacteria</taxon>
        <taxon>Alteromonadales</taxon>
        <taxon>Alteromonadaceae</taxon>
        <taxon>Paraglaciecola</taxon>
    </lineage>
</organism>
<dbReference type="CDD" id="cd20299">
    <property type="entry name" value="cupin_YP766765-like"/>
    <property type="match status" value="1"/>
</dbReference>
<evidence type="ECO:0000313" key="2">
    <source>
        <dbReference type="EMBL" id="MEM5499478.1"/>
    </source>
</evidence>
<dbReference type="EMBL" id="JBBMQS010000014">
    <property type="protein sequence ID" value="MEM5499478.1"/>
    <property type="molecule type" value="Genomic_DNA"/>
</dbReference>